<evidence type="ECO:0000313" key="3">
    <source>
        <dbReference type="Proteomes" id="UP000566711"/>
    </source>
</evidence>
<evidence type="ECO:0000313" key="2">
    <source>
        <dbReference type="EMBL" id="MBA5607454.1"/>
    </source>
</evidence>
<sequence>MEQQRQGRVYWFAAKRYGWGWGLPLVWQGWVVLAAFFVLLAAGAWFCHPERSPWPYLIYTTLLSILLIAVCWLKGEPPSWRWGDKQ</sequence>
<evidence type="ECO:0000256" key="1">
    <source>
        <dbReference type="SAM" id="Phobius"/>
    </source>
</evidence>
<keyword evidence="1" id="KW-1133">Transmembrane helix</keyword>
<keyword evidence="1" id="KW-0472">Membrane</keyword>
<evidence type="ECO:0008006" key="4">
    <source>
        <dbReference type="Google" id="ProtNLM"/>
    </source>
</evidence>
<protein>
    <recommendedName>
        <fullName evidence="4">DUF4175 domain-containing protein</fullName>
    </recommendedName>
</protein>
<dbReference type="Proteomes" id="UP000566711">
    <property type="component" value="Unassembled WGS sequence"/>
</dbReference>
<dbReference type="RefSeq" id="WP_182219673.1">
    <property type="nucleotide sequence ID" value="NZ_JACEZS010000018.1"/>
</dbReference>
<dbReference type="AlphaFoldDB" id="A0A7W2EKB7"/>
<comment type="caution">
    <text evidence="2">The sequence shown here is derived from an EMBL/GenBank/DDBJ whole genome shotgun (WGS) entry which is preliminary data.</text>
</comment>
<proteinExistence type="predicted"/>
<dbReference type="EMBL" id="JACEZS010000018">
    <property type="protein sequence ID" value="MBA5607454.1"/>
    <property type="molecule type" value="Genomic_DNA"/>
</dbReference>
<name>A0A7W2EKB7_9BURK</name>
<reference evidence="2 3" key="1">
    <citation type="submission" date="2020-07" db="EMBL/GenBank/DDBJ databases">
        <title>Novel species isolated from subtropical streams in China.</title>
        <authorList>
            <person name="Lu H."/>
        </authorList>
    </citation>
    <scope>NUCLEOTIDE SEQUENCE [LARGE SCALE GENOMIC DNA]</scope>
    <source>
        <strain evidence="2 3">FT3S</strain>
    </source>
</reference>
<keyword evidence="3" id="KW-1185">Reference proteome</keyword>
<organism evidence="2 3">
    <name type="scientific">Rugamonas fusca</name>
    <dbReference type="NCBI Taxonomy" id="2758568"/>
    <lineage>
        <taxon>Bacteria</taxon>
        <taxon>Pseudomonadati</taxon>
        <taxon>Pseudomonadota</taxon>
        <taxon>Betaproteobacteria</taxon>
        <taxon>Burkholderiales</taxon>
        <taxon>Oxalobacteraceae</taxon>
        <taxon>Telluria group</taxon>
        <taxon>Rugamonas</taxon>
    </lineage>
</organism>
<gene>
    <name evidence="2" type="ORF">H3H36_19025</name>
</gene>
<feature type="transmembrane region" description="Helical" evidence="1">
    <location>
        <begin position="21"/>
        <end position="44"/>
    </location>
</feature>
<feature type="transmembrane region" description="Helical" evidence="1">
    <location>
        <begin position="56"/>
        <end position="73"/>
    </location>
</feature>
<keyword evidence="1" id="KW-0812">Transmembrane</keyword>
<accession>A0A7W2EKB7</accession>